<evidence type="ECO:0000313" key="3">
    <source>
        <dbReference type="Proteomes" id="UP000036185"/>
    </source>
</evidence>
<accession>A0ABN4H5E7</accession>
<feature type="region of interest" description="Disordered" evidence="1">
    <location>
        <begin position="45"/>
        <end position="91"/>
    </location>
</feature>
<dbReference type="Proteomes" id="UP000036185">
    <property type="component" value="Chromosome"/>
</dbReference>
<gene>
    <name evidence="2" type="ORF">CulFRC58_1672</name>
</gene>
<name>A0ABN4H5E7_CORUL</name>
<dbReference type="RefSeq" id="WP_029974428.1">
    <property type="nucleotide sequence ID" value="NZ_CP011913.1"/>
</dbReference>
<sequence>MAEVKINVDDWYQPAHGRRIHRRRDDLVEVDDRLIDWLLRSGIAVLPGEPQEAEDTTQEEPPADEGQEDSEDAPEEEKKTPRPLSAANRATWDAYARTQGVDPAKFKSKEELIAALP</sequence>
<keyword evidence="3" id="KW-1185">Reference proteome</keyword>
<evidence type="ECO:0000313" key="2">
    <source>
        <dbReference type="EMBL" id="AKN77526.1"/>
    </source>
</evidence>
<protein>
    <submittedName>
        <fullName evidence="2">Uncharacterized protein</fullName>
    </submittedName>
</protein>
<feature type="compositionally biased region" description="Acidic residues" evidence="1">
    <location>
        <begin position="51"/>
        <end position="75"/>
    </location>
</feature>
<evidence type="ECO:0000256" key="1">
    <source>
        <dbReference type="SAM" id="MobiDB-lite"/>
    </source>
</evidence>
<dbReference type="EMBL" id="CP011913">
    <property type="protein sequence ID" value="AKN77526.1"/>
    <property type="molecule type" value="Genomic_DNA"/>
</dbReference>
<reference evidence="2 3" key="1">
    <citation type="journal article" date="2014" name="Int. J. Syst. Evol. Microbiol.">
        <title>Draft Genome Sequence of Corynebacterium ulcerans FRC58, Isolated from the Bronchitic Aspiration of a Patient in France.</title>
        <authorList>
            <person name="Silva Ado S."/>
            <person name="Barauna R.A."/>
            <person name="de Sa P.C."/>
            <person name="das Gracas D.A."/>
            <person name="Carneiro A.R."/>
            <person name="Thouvenin M."/>
            <person name="Azevedo V."/>
            <person name="Badell E."/>
            <person name="Guiso N."/>
            <person name="da Silva A.L."/>
            <person name="Ramos R.T."/>
        </authorList>
    </citation>
    <scope>NUCLEOTIDE SEQUENCE [LARGE SCALE GENOMIC DNA]</scope>
    <source>
        <strain evidence="2 3">FRC58</strain>
    </source>
</reference>
<organism evidence="2 3">
    <name type="scientific">Corynebacterium ulcerans FRC58</name>
    <dbReference type="NCBI Taxonomy" id="1408268"/>
    <lineage>
        <taxon>Bacteria</taxon>
        <taxon>Bacillati</taxon>
        <taxon>Actinomycetota</taxon>
        <taxon>Actinomycetes</taxon>
        <taxon>Mycobacteriales</taxon>
        <taxon>Corynebacteriaceae</taxon>
        <taxon>Corynebacterium</taxon>
    </lineage>
</organism>
<proteinExistence type="predicted"/>